<evidence type="ECO:0000259" key="2">
    <source>
        <dbReference type="PROSITE" id="PS50878"/>
    </source>
</evidence>
<dbReference type="EMBL" id="JAUNZN010000004">
    <property type="protein sequence ID" value="KAK4823090.1"/>
    <property type="molecule type" value="Genomic_DNA"/>
</dbReference>
<protein>
    <recommendedName>
        <fullName evidence="2">Reverse transcriptase domain-containing protein</fullName>
    </recommendedName>
</protein>
<dbReference type="AlphaFoldDB" id="A0AAN7NW78"/>
<dbReference type="SUPFAM" id="SSF56672">
    <property type="entry name" value="DNA/RNA polymerases"/>
    <property type="match status" value="2"/>
</dbReference>
<feature type="region of interest" description="Disordered" evidence="1">
    <location>
        <begin position="200"/>
        <end position="219"/>
    </location>
</feature>
<organism evidence="3 4">
    <name type="scientific">Mycteria americana</name>
    <name type="common">Wood stork</name>
    <dbReference type="NCBI Taxonomy" id="33587"/>
    <lineage>
        <taxon>Eukaryota</taxon>
        <taxon>Metazoa</taxon>
        <taxon>Chordata</taxon>
        <taxon>Craniata</taxon>
        <taxon>Vertebrata</taxon>
        <taxon>Euteleostomi</taxon>
        <taxon>Archelosauria</taxon>
        <taxon>Archosauria</taxon>
        <taxon>Dinosauria</taxon>
        <taxon>Saurischia</taxon>
        <taxon>Theropoda</taxon>
        <taxon>Coelurosauria</taxon>
        <taxon>Aves</taxon>
        <taxon>Neognathae</taxon>
        <taxon>Neoaves</taxon>
        <taxon>Aequornithes</taxon>
        <taxon>Ciconiiformes</taxon>
        <taxon>Ciconiidae</taxon>
        <taxon>Mycteria</taxon>
    </lineage>
</organism>
<proteinExistence type="predicted"/>
<keyword evidence="4" id="KW-1185">Reference proteome</keyword>
<dbReference type="PANTHER" id="PTHR33332">
    <property type="entry name" value="REVERSE TRANSCRIPTASE DOMAIN-CONTAINING PROTEIN"/>
    <property type="match status" value="1"/>
</dbReference>
<dbReference type="InterPro" id="IPR000477">
    <property type="entry name" value="RT_dom"/>
</dbReference>
<gene>
    <name evidence="3" type="ORF">QYF61_025828</name>
</gene>
<comment type="caution">
    <text evidence="3">The sequence shown here is derived from an EMBL/GenBank/DDBJ whole genome shotgun (WGS) entry which is preliminary data.</text>
</comment>
<dbReference type="Proteomes" id="UP001333110">
    <property type="component" value="Unassembled WGS sequence"/>
</dbReference>
<feature type="domain" description="Reverse transcriptase" evidence="2">
    <location>
        <begin position="654"/>
        <end position="906"/>
    </location>
</feature>
<dbReference type="PROSITE" id="PS50878">
    <property type="entry name" value="RT_POL"/>
    <property type="match status" value="1"/>
</dbReference>
<dbReference type="Pfam" id="PF00078">
    <property type="entry name" value="RVT_1"/>
    <property type="match status" value="2"/>
</dbReference>
<dbReference type="InterPro" id="IPR043502">
    <property type="entry name" value="DNA/RNA_pol_sf"/>
</dbReference>
<evidence type="ECO:0000256" key="1">
    <source>
        <dbReference type="SAM" id="MobiDB-lite"/>
    </source>
</evidence>
<dbReference type="InterPro" id="IPR036691">
    <property type="entry name" value="Endo/exonu/phosph_ase_sf"/>
</dbReference>
<name>A0AAN7NW78_MYCAM</name>
<dbReference type="CDD" id="cd01650">
    <property type="entry name" value="RT_nLTR_like"/>
    <property type="match status" value="2"/>
</dbReference>
<dbReference type="Gene3D" id="3.60.10.10">
    <property type="entry name" value="Endonuclease/exonuclease/phosphatase"/>
    <property type="match status" value="1"/>
</dbReference>
<evidence type="ECO:0000313" key="4">
    <source>
        <dbReference type="Proteomes" id="UP001333110"/>
    </source>
</evidence>
<accession>A0AAN7NW78</accession>
<reference evidence="3 4" key="1">
    <citation type="journal article" date="2023" name="J. Hered.">
        <title>Chromosome-level genome of the wood stork (Mycteria americana) provides insight into avian chromosome evolution.</title>
        <authorList>
            <person name="Flamio R. Jr."/>
            <person name="Ramstad K.M."/>
        </authorList>
    </citation>
    <scope>NUCLEOTIDE SEQUENCE [LARGE SCALE GENOMIC DNA]</scope>
    <source>
        <strain evidence="3">JAX WOST 10</strain>
    </source>
</reference>
<evidence type="ECO:0000313" key="3">
    <source>
        <dbReference type="EMBL" id="KAK4823090.1"/>
    </source>
</evidence>
<sequence length="1096" mass="125845">MHAAWATSRRSWKPLYTRKTMIMAAITETWWDDSHNWSAVMDGYKLFRRDRRGRRGGGVALYVRECLDSLELNNGDDRVECLWVGIRGKANKADIVNSGKRRVYNLWKKGQASQEDYKGVARLCREKIRRAKAELELNLATAVKDNKKYFFKYISSKRRAKENLQPLVDGGGNTVTKDEEKAEVLNAFFASVFNSRANCSLGTQPPESEDRDGDQNGAPIIQGEMVSDLLHHFDTHKSMGPDEIHPRVLKELADVLTKPLSIIYQQSWLTGEVPADWRLANVTPIFKKGRKEDSGNYRAIPGKLMEQIILSAVTWHVEDNQGIKPSQHGFRKGRSCLTNLISFYDKVTRLVDEGKAVDVVYLDFSKAFDMVSHSILLEKLAAYGLDGCTLRWVKNWLDGWAQRVVVNGVYSSWRPGSVLGPVLFNIFINDLDEGIECTLSKFADDTKLCGSVDLLEGRKALQRDLDRLDRWAEVNCMRFNKAKCWVLHLGHSNPMQRYRLGEEWLESCLAEKDLGVLVDSWLNMSQQCAQVAKKANGILACIRNSVASRSREVIVPLYSVLVRPHLEYCVRFCAPHYKRDIGHTPAPQRRATKLVKGLEQKCYEEQLRELGLFSLEKRRLRGDLIALYNYLKGGCREVGVGLFSQVTSDRTRGNSLKLHQGRFRLDIRKFFFTERVIKHWNRLPREVVELPSLEVFKGRLDEVLRDVTFITRMALKYLFLPPQNERFFLPDQMVTRLVDEGKAVDVVYLDFSKAFDTVSHSILLEKLAAHGFDGWTLRWVKNWLDGRAQREVVNGVYSSWWPVTSGVPQGSVLGPVLFNIFINDLDEGIECTLSKFADDTKLCGSVDLLEGRQALQRDLDRLDRWAEVNCMRFNKAKCWVLHLGHSNPMQCYRLGCLAEKDLGVLVDSWLNMSQQCAQVAKKANGILACIKNSVASRSREVIVPLYSVLVRPHLEYCVWFWAPHYKRDIEVLERVQRRATKLVKGLEQKCYEEQLRELGLFSLEKRRLRGDLIALYNYLKGGCREVGVGLFSQVTSDRTRGNGLKLRQGRFSPDIRKFFFTERVIKHWNRLPREVVELPSLEVFKGRLDEVLRDMV</sequence>